<evidence type="ECO:0000259" key="8">
    <source>
        <dbReference type="PROSITE" id="PS50850"/>
    </source>
</evidence>
<feature type="transmembrane region" description="Helical" evidence="7">
    <location>
        <begin position="40"/>
        <end position="61"/>
    </location>
</feature>
<comment type="subcellular location">
    <subcellularLocation>
        <location evidence="1">Cell membrane</location>
        <topology evidence="1">Multi-pass membrane protein</topology>
    </subcellularLocation>
</comment>
<evidence type="ECO:0000313" key="10">
    <source>
        <dbReference type="Proteomes" id="UP000275836"/>
    </source>
</evidence>
<feature type="transmembrane region" description="Helical" evidence="7">
    <location>
        <begin position="254"/>
        <end position="275"/>
    </location>
</feature>
<name>A0A3P2RCR4_WEIVI</name>
<dbReference type="PROSITE" id="PS50850">
    <property type="entry name" value="MFS"/>
    <property type="match status" value="1"/>
</dbReference>
<dbReference type="Proteomes" id="UP000275836">
    <property type="component" value="Unassembled WGS sequence"/>
</dbReference>
<feature type="transmembrane region" description="Helical" evidence="7">
    <location>
        <begin position="312"/>
        <end position="333"/>
    </location>
</feature>
<evidence type="ECO:0000256" key="5">
    <source>
        <dbReference type="ARBA" id="ARBA00022989"/>
    </source>
</evidence>
<dbReference type="InterPro" id="IPR036259">
    <property type="entry name" value="MFS_trans_sf"/>
</dbReference>
<dbReference type="Pfam" id="PF07690">
    <property type="entry name" value="MFS_1"/>
    <property type="match status" value="1"/>
</dbReference>
<keyword evidence="3" id="KW-1003">Cell membrane</keyword>
<dbReference type="AlphaFoldDB" id="A0A3P2RCR4"/>
<evidence type="ECO:0000256" key="3">
    <source>
        <dbReference type="ARBA" id="ARBA00022475"/>
    </source>
</evidence>
<dbReference type="RefSeq" id="WP_124942505.1">
    <property type="nucleotide sequence ID" value="NZ_RHGY01000001.1"/>
</dbReference>
<dbReference type="GO" id="GO:0022857">
    <property type="term" value="F:transmembrane transporter activity"/>
    <property type="evidence" value="ECO:0007669"/>
    <property type="project" value="InterPro"/>
</dbReference>
<sequence>MLKKYRDFRYLFSGRLISNCGDSIYMLVLSWYILDVTKSTMLVGVLNSIIFLPTVFAFLFGKAIDRWNKKKTLILLEFVQLLAVLVIIGGMAIHHQAPTLSLVIIFIAVFVAATASLNTYTVQDAYVPSIMQKEDLPKAEMYMSFAYNGTDYVFTSIAGFLLAVMSYMSLLVVDIITFILSILTFSRLDSDSATKHVAEPTASDEKSDILSGFRALMDNRLLRTFAFGAAFGNLMFGGLNVYTLTMGKAFGGSAYFGLLTAGSSIGIMVGGTFVVNHVLKRYNVGRILWVADIIFGMILLPISIFSNKYMLLVVWFIAFIFLGVSQVVQKPILQAEIPHEKMGEVLSAFSTITISTLSVGSLLFGYLAKFMDWKIFMVIFGVSYIGIGLLYFSNKKFNNYSVNQ</sequence>
<feature type="transmembrane region" description="Helical" evidence="7">
    <location>
        <begin position="141"/>
        <end position="161"/>
    </location>
</feature>
<dbReference type="InterPro" id="IPR020846">
    <property type="entry name" value="MFS_dom"/>
</dbReference>
<dbReference type="CDD" id="cd06173">
    <property type="entry name" value="MFS_MefA_like"/>
    <property type="match status" value="1"/>
</dbReference>
<dbReference type="PANTHER" id="PTHR23513:SF6">
    <property type="entry name" value="MAJOR FACILITATOR SUPERFAMILY ASSOCIATED DOMAIN-CONTAINING PROTEIN"/>
    <property type="match status" value="1"/>
</dbReference>
<evidence type="ECO:0000256" key="7">
    <source>
        <dbReference type="SAM" id="Phobius"/>
    </source>
</evidence>
<accession>A0A3P2RCR4</accession>
<feature type="transmembrane region" description="Helical" evidence="7">
    <location>
        <begin position="99"/>
        <end position="120"/>
    </location>
</feature>
<evidence type="ECO:0000313" key="9">
    <source>
        <dbReference type="EMBL" id="RRG18529.1"/>
    </source>
</evidence>
<feature type="transmembrane region" description="Helical" evidence="7">
    <location>
        <begin position="221"/>
        <end position="242"/>
    </location>
</feature>
<evidence type="ECO:0000256" key="4">
    <source>
        <dbReference type="ARBA" id="ARBA00022692"/>
    </source>
</evidence>
<keyword evidence="6 7" id="KW-0472">Membrane</keyword>
<feature type="transmembrane region" description="Helical" evidence="7">
    <location>
        <begin position="73"/>
        <end position="93"/>
    </location>
</feature>
<protein>
    <submittedName>
        <fullName evidence="9">MFS transporter</fullName>
    </submittedName>
</protein>
<dbReference type="OrthoDB" id="2287060at2"/>
<proteinExistence type="predicted"/>
<dbReference type="SUPFAM" id="SSF103473">
    <property type="entry name" value="MFS general substrate transporter"/>
    <property type="match status" value="1"/>
</dbReference>
<feature type="transmembrane region" description="Helical" evidence="7">
    <location>
        <begin position="373"/>
        <end position="392"/>
    </location>
</feature>
<dbReference type="EMBL" id="RHGY01000001">
    <property type="protein sequence ID" value="RRG18529.1"/>
    <property type="molecule type" value="Genomic_DNA"/>
</dbReference>
<feature type="domain" description="Major facilitator superfamily (MFS) profile" evidence="8">
    <location>
        <begin position="221"/>
        <end position="404"/>
    </location>
</feature>
<feature type="transmembrane region" description="Helical" evidence="7">
    <location>
        <begin position="287"/>
        <end position="306"/>
    </location>
</feature>
<feature type="transmembrane region" description="Helical" evidence="7">
    <location>
        <begin position="167"/>
        <end position="185"/>
    </location>
</feature>
<keyword evidence="2" id="KW-0813">Transport</keyword>
<evidence type="ECO:0000256" key="2">
    <source>
        <dbReference type="ARBA" id="ARBA00022448"/>
    </source>
</evidence>
<dbReference type="InterPro" id="IPR011701">
    <property type="entry name" value="MFS"/>
</dbReference>
<reference evidence="9 10" key="1">
    <citation type="submission" date="2018-10" db="EMBL/GenBank/DDBJ databases">
        <title>Draft genome sequence of Weissella viridescens UCO-SMC3.</title>
        <authorList>
            <person name="Garcia-Cancino A."/>
            <person name="Espinoza-Monje M."/>
            <person name="Albarracin L."/>
            <person name="Garcia-Castillo V."/>
            <person name="Campos-Martin J."/>
            <person name="Nakano Y."/>
            <person name="Guitierrez-Zamorano C."/>
            <person name="Ikeda-Ohtsubo W."/>
            <person name="Morita H."/>
            <person name="Kitazawa H."/>
            <person name="Villena J."/>
        </authorList>
    </citation>
    <scope>NUCLEOTIDE SEQUENCE [LARGE SCALE GENOMIC DNA]</scope>
    <source>
        <strain evidence="9 10">UCO-SMC3</strain>
    </source>
</reference>
<gene>
    <name evidence="9" type="ORF">D3P96_00660</name>
</gene>
<organism evidence="9 10">
    <name type="scientific">Weissella viridescens</name>
    <name type="common">Lactobacillus viridescens</name>
    <dbReference type="NCBI Taxonomy" id="1629"/>
    <lineage>
        <taxon>Bacteria</taxon>
        <taxon>Bacillati</taxon>
        <taxon>Bacillota</taxon>
        <taxon>Bacilli</taxon>
        <taxon>Lactobacillales</taxon>
        <taxon>Lactobacillaceae</taxon>
        <taxon>Weissella</taxon>
    </lineage>
</organism>
<dbReference type="GO" id="GO:0005886">
    <property type="term" value="C:plasma membrane"/>
    <property type="evidence" value="ECO:0007669"/>
    <property type="project" value="UniProtKB-SubCell"/>
</dbReference>
<comment type="caution">
    <text evidence="9">The sequence shown here is derived from an EMBL/GenBank/DDBJ whole genome shotgun (WGS) entry which is preliminary data.</text>
</comment>
<dbReference type="Gene3D" id="1.20.1250.20">
    <property type="entry name" value="MFS general substrate transporter like domains"/>
    <property type="match status" value="1"/>
</dbReference>
<feature type="transmembrane region" description="Helical" evidence="7">
    <location>
        <begin position="12"/>
        <end position="34"/>
    </location>
</feature>
<evidence type="ECO:0000256" key="6">
    <source>
        <dbReference type="ARBA" id="ARBA00023136"/>
    </source>
</evidence>
<keyword evidence="5 7" id="KW-1133">Transmembrane helix</keyword>
<evidence type="ECO:0000256" key="1">
    <source>
        <dbReference type="ARBA" id="ARBA00004651"/>
    </source>
</evidence>
<feature type="transmembrane region" description="Helical" evidence="7">
    <location>
        <begin position="345"/>
        <end position="367"/>
    </location>
</feature>
<keyword evidence="4 7" id="KW-0812">Transmembrane</keyword>
<dbReference type="PANTHER" id="PTHR23513">
    <property type="entry name" value="INTEGRAL MEMBRANE EFFLUX PROTEIN-RELATED"/>
    <property type="match status" value="1"/>
</dbReference>